<organism evidence="6 7">
    <name type="scientific">Toxocara canis</name>
    <name type="common">Canine roundworm</name>
    <dbReference type="NCBI Taxonomy" id="6265"/>
    <lineage>
        <taxon>Eukaryota</taxon>
        <taxon>Metazoa</taxon>
        <taxon>Ecdysozoa</taxon>
        <taxon>Nematoda</taxon>
        <taxon>Chromadorea</taxon>
        <taxon>Rhabditida</taxon>
        <taxon>Spirurina</taxon>
        <taxon>Ascaridomorpha</taxon>
        <taxon>Ascaridoidea</taxon>
        <taxon>Toxocaridae</taxon>
        <taxon>Toxocara</taxon>
    </lineage>
</organism>
<dbReference type="EMBL" id="UYWY01019419">
    <property type="protein sequence ID" value="VDM37254.1"/>
    <property type="molecule type" value="Genomic_DNA"/>
</dbReference>
<dbReference type="AlphaFoldDB" id="A0A183UBW2"/>
<feature type="signal peptide" evidence="3">
    <location>
        <begin position="1"/>
        <end position="22"/>
    </location>
</feature>
<accession>A0A183UBW2</accession>
<feature type="compositionally biased region" description="Polar residues" evidence="2">
    <location>
        <begin position="26"/>
        <end position="37"/>
    </location>
</feature>
<reference evidence="7" key="1">
    <citation type="submission" date="2016-06" db="UniProtKB">
        <authorList>
            <consortium name="WormBaseParasite"/>
        </authorList>
    </citation>
    <scope>IDENTIFICATION</scope>
</reference>
<evidence type="ECO:0000313" key="7">
    <source>
        <dbReference type="WBParaSite" id="TCNE_0000598201-mRNA-1"/>
    </source>
</evidence>
<name>A0A183UBW2_TOXCA</name>
<keyword evidence="1" id="KW-0206">Cytoskeleton</keyword>
<sequence length="234" mass="25186">MYYYLLICALQAAIVILISVQCASNKRPSMDQGQKSASTEKNRKGIKSSSKSVKSASKKSLKSGKSVKSSKSKRLAADRGQSMSSSRRSKSSGSVKKVKDKAVKGKCQKDNKDAADAVKAEGEQMDIIVQPDSVRWKATGGIKKIELSNAGSQRQAIKVKCTDNDLYRVNPVFTFVEPGQTISFDVIRNNGGIKDDKLIFLATKASEHDARPKELFKAGIGDAVAVLPLVSASA</sequence>
<evidence type="ECO:0000256" key="1">
    <source>
        <dbReference type="RuleBase" id="RU003425"/>
    </source>
</evidence>
<dbReference type="SUPFAM" id="SSF49354">
    <property type="entry name" value="PapD-like"/>
    <property type="match status" value="1"/>
</dbReference>
<proteinExistence type="predicted"/>
<evidence type="ECO:0000256" key="3">
    <source>
        <dbReference type="SAM" id="SignalP"/>
    </source>
</evidence>
<dbReference type="Pfam" id="PF00635">
    <property type="entry name" value="Motile_Sperm"/>
    <property type="match status" value="1"/>
</dbReference>
<dbReference type="Gene3D" id="2.60.40.10">
    <property type="entry name" value="Immunoglobulins"/>
    <property type="match status" value="1"/>
</dbReference>
<feature type="region of interest" description="Disordered" evidence="2">
    <location>
        <begin position="26"/>
        <end position="118"/>
    </location>
</feature>
<dbReference type="Proteomes" id="UP000050794">
    <property type="component" value="Unassembled WGS sequence"/>
</dbReference>
<dbReference type="PROSITE" id="PS50202">
    <property type="entry name" value="MSP"/>
    <property type="match status" value="1"/>
</dbReference>
<dbReference type="InterPro" id="IPR013783">
    <property type="entry name" value="Ig-like_fold"/>
</dbReference>
<evidence type="ECO:0000259" key="4">
    <source>
        <dbReference type="PROSITE" id="PS50202"/>
    </source>
</evidence>
<dbReference type="InterPro" id="IPR000535">
    <property type="entry name" value="MSP_dom"/>
</dbReference>
<reference evidence="5 6" key="2">
    <citation type="submission" date="2018-11" db="EMBL/GenBank/DDBJ databases">
        <authorList>
            <consortium name="Pathogen Informatics"/>
        </authorList>
    </citation>
    <scope>NUCLEOTIDE SEQUENCE [LARGE SCALE GENOMIC DNA]</scope>
</reference>
<dbReference type="PANTHER" id="PTHR22947:SF39">
    <property type="entry name" value="MSP DOMAIN-CONTAINING PROTEIN"/>
    <property type="match status" value="1"/>
</dbReference>
<keyword evidence="1" id="KW-0963">Cytoplasm</keyword>
<protein>
    <recommendedName>
        <fullName evidence="1">Major sperm protein</fullName>
    </recommendedName>
</protein>
<feature type="compositionally biased region" description="Low complexity" evidence="2">
    <location>
        <begin position="78"/>
        <end position="95"/>
    </location>
</feature>
<evidence type="ECO:0000313" key="6">
    <source>
        <dbReference type="Proteomes" id="UP000050794"/>
    </source>
</evidence>
<keyword evidence="3" id="KW-0732">Signal</keyword>
<evidence type="ECO:0000256" key="2">
    <source>
        <dbReference type="SAM" id="MobiDB-lite"/>
    </source>
</evidence>
<dbReference type="WBParaSite" id="TCNE_0000598201-mRNA-1">
    <property type="protein sequence ID" value="TCNE_0000598201-mRNA-1"/>
    <property type="gene ID" value="TCNE_0000598201"/>
</dbReference>
<keyword evidence="6" id="KW-1185">Reference proteome</keyword>
<feature type="domain" description="MSP" evidence="4">
    <location>
        <begin position="126"/>
        <end position="234"/>
    </location>
</feature>
<dbReference type="InterPro" id="IPR008962">
    <property type="entry name" value="PapD-like_sf"/>
</dbReference>
<evidence type="ECO:0000313" key="5">
    <source>
        <dbReference type="EMBL" id="VDM37254.1"/>
    </source>
</evidence>
<feature type="compositionally biased region" description="Basic and acidic residues" evidence="2">
    <location>
        <begin position="100"/>
        <end position="118"/>
    </location>
</feature>
<dbReference type="InterPro" id="IPR051774">
    <property type="entry name" value="Sperm-specific_class_P"/>
</dbReference>
<comment type="function">
    <text evidence="1">Central component in molecular interactions underlying sperm crawling. Forms an extensive filament system that extends from sperm villipoda, along the leading edge of the pseudopod.</text>
</comment>
<feature type="chain" id="PRO_5044553091" description="Major sperm protein" evidence="3">
    <location>
        <begin position="23"/>
        <end position="234"/>
    </location>
</feature>
<gene>
    <name evidence="5" type="ORF">TCNE_LOCUS5982</name>
</gene>
<dbReference type="PANTHER" id="PTHR22947">
    <property type="entry name" value="MAJOR SPERM PROTEIN"/>
    <property type="match status" value="1"/>
</dbReference>